<dbReference type="EnsemblProtists" id="HpaT808004">
    <property type="protein sequence ID" value="HpaP808004"/>
    <property type="gene ID" value="HpaG808004"/>
</dbReference>
<organism evidence="2 3">
    <name type="scientific">Hyaloperonospora arabidopsidis (strain Emoy2)</name>
    <name type="common">Downy mildew agent</name>
    <name type="synonym">Peronospora arabidopsidis</name>
    <dbReference type="NCBI Taxonomy" id="559515"/>
    <lineage>
        <taxon>Eukaryota</taxon>
        <taxon>Sar</taxon>
        <taxon>Stramenopiles</taxon>
        <taxon>Oomycota</taxon>
        <taxon>Peronosporomycetes</taxon>
        <taxon>Peronosporales</taxon>
        <taxon>Peronosporaceae</taxon>
        <taxon>Hyaloperonospora</taxon>
    </lineage>
</organism>
<dbReference type="EMBL" id="JH598462">
    <property type="status" value="NOT_ANNOTATED_CDS"/>
    <property type="molecule type" value="Genomic_DNA"/>
</dbReference>
<name>M4BNL6_HYAAE</name>
<dbReference type="HOGENOM" id="CLU_055049_0_0_1"/>
<keyword evidence="3" id="KW-1185">Reference proteome</keyword>
<dbReference type="InParanoid" id="M4BNL6"/>
<sequence>MLASLSDLLVWKTKQSTSTSSSSSYTKFKRIHKYDKHKRAPTATFSDLDESETESVIAPRTPEDVPVRKLEPPQGREGKQETEDKELLCVGTHVSTAFGLGTVVAVRKEDGVVAIELQQGSGLFYLASWKQNQKQKQVEVVPVLVGDHIETVLGRGCVVQYKALDEVYVLKRGEASGGEEEEGCFFQVSVRDVVMRDGRTFGRRWELLPRSRSLSESSTSSEDGDLRRRTRPRLSSTSSSNGLTLLKSIASTSYTFIASKYLQGQPVITKFGAGHIVAVDPQRGSAQIQLVWGATAFLNADMIDFYPKALEGTDVHTKFGSGIVIGLRPADAIYTVRLHDVQPVGKSDVVFVHESDLHRSRKIAVTAANVRDRLKAMAHRCFGERIVVAHQSHDEEPNSAGI</sequence>
<dbReference type="VEuPathDB" id="FungiDB:HpaG808004"/>
<accession>M4BNL6</accession>
<dbReference type="Proteomes" id="UP000011713">
    <property type="component" value="Unassembled WGS sequence"/>
</dbReference>
<evidence type="ECO:0000313" key="2">
    <source>
        <dbReference type="EnsemblProtists" id="HpaP808004"/>
    </source>
</evidence>
<proteinExistence type="predicted"/>
<dbReference type="OMA" id="MIDFYPK"/>
<feature type="region of interest" description="Disordered" evidence="1">
    <location>
        <begin position="34"/>
        <end position="83"/>
    </location>
</feature>
<reference evidence="2" key="2">
    <citation type="submission" date="2015-06" db="UniProtKB">
        <authorList>
            <consortium name="EnsemblProtists"/>
        </authorList>
    </citation>
    <scope>IDENTIFICATION</scope>
    <source>
        <strain evidence="2">Emoy2</strain>
    </source>
</reference>
<dbReference type="eggNOG" id="ENOG502S03X">
    <property type="taxonomic scope" value="Eukaryota"/>
</dbReference>
<evidence type="ECO:0000256" key="1">
    <source>
        <dbReference type="SAM" id="MobiDB-lite"/>
    </source>
</evidence>
<reference evidence="3" key="1">
    <citation type="journal article" date="2010" name="Science">
        <title>Signatures of adaptation to obligate biotrophy in the Hyaloperonospora arabidopsidis genome.</title>
        <authorList>
            <person name="Baxter L."/>
            <person name="Tripathy S."/>
            <person name="Ishaque N."/>
            <person name="Boot N."/>
            <person name="Cabral A."/>
            <person name="Kemen E."/>
            <person name="Thines M."/>
            <person name="Ah-Fong A."/>
            <person name="Anderson R."/>
            <person name="Badejoko W."/>
            <person name="Bittner-Eddy P."/>
            <person name="Boore J.L."/>
            <person name="Chibucos M.C."/>
            <person name="Coates M."/>
            <person name="Dehal P."/>
            <person name="Delehaunty K."/>
            <person name="Dong S."/>
            <person name="Downton P."/>
            <person name="Dumas B."/>
            <person name="Fabro G."/>
            <person name="Fronick C."/>
            <person name="Fuerstenberg S.I."/>
            <person name="Fulton L."/>
            <person name="Gaulin E."/>
            <person name="Govers F."/>
            <person name="Hughes L."/>
            <person name="Humphray S."/>
            <person name="Jiang R.H."/>
            <person name="Judelson H."/>
            <person name="Kamoun S."/>
            <person name="Kyung K."/>
            <person name="Meijer H."/>
            <person name="Minx P."/>
            <person name="Morris P."/>
            <person name="Nelson J."/>
            <person name="Phuntumart V."/>
            <person name="Qutob D."/>
            <person name="Rehmany A."/>
            <person name="Rougon-Cardoso A."/>
            <person name="Ryden P."/>
            <person name="Torto-Alalibo T."/>
            <person name="Studholme D."/>
            <person name="Wang Y."/>
            <person name="Win J."/>
            <person name="Wood J."/>
            <person name="Clifton S.W."/>
            <person name="Rogers J."/>
            <person name="Van den Ackerveken G."/>
            <person name="Jones J.D."/>
            <person name="McDowell J.M."/>
            <person name="Beynon J."/>
            <person name="Tyler B.M."/>
        </authorList>
    </citation>
    <scope>NUCLEOTIDE SEQUENCE [LARGE SCALE GENOMIC DNA]</scope>
    <source>
        <strain evidence="3">Emoy2</strain>
    </source>
</reference>
<dbReference type="STRING" id="559515.M4BNL6"/>
<evidence type="ECO:0000313" key="3">
    <source>
        <dbReference type="Proteomes" id="UP000011713"/>
    </source>
</evidence>
<protein>
    <submittedName>
        <fullName evidence="2">Uncharacterized protein</fullName>
    </submittedName>
</protein>
<feature type="region of interest" description="Disordered" evidence="1">
    <location>
        <begin position="214"/>
        <end position="240"/>
    </location>
</feature>
<feature type="compositionally biased region" description="Basic and acidic residues" evidence="1">
    <location>
        <begin position="61"/>
        <end position="83"/>
    </location>
</feature>
<dbReference type="AlphaFoldDB" id="M4BNL6"/>